<dbReference type="InterPro" id="IPR019453">
    <property type="entry name" value="VPS39/TGFA1_Znf"/>
</dbReference>
<evidence type="ECO:0000313" key="3">
    <source>
        <dbReference type="EMBL" id="GIL76355.1"/>
    </source>
</evidence>
<dbReference type="OrthoDB" id="10258882at2759"/>
<dbReference type="EMBL" id="BNCP01000008">
    <property type="protein sequence ID" value="GIL76355.1"/>
    <property type="molecule type" value="Genomic_DNA"/>
</dbReference>
<evidence type="ECO:0000256" key="1">
    <source>
        <dbReference type="SAM" id="MobiDB-lite"/>
    </source>
</evidence>
<name>A0A8J4CD19_9CHLO</name>
<feature type="region of interest" description="Disordered" evidence="1">
    <location>
        <begin position="836"/>
        <end position="875"/>
    </location>
</feature>
<feature type="region of interest" description="Disordered" evidence="1">
    <location>
        <begin position="1133"/>
        <end position="1212"/>
    </location>
</feature>
<accession>A0A8J4CD19</accession>
<dbReference type="EMBL" id="BNCQ01000008">
    <property type="protein sequence ID" value="GIM01062.1"/>
    <property type="molecule type" value="Genomic_DNA"/>
</dbReference>
<reference evidence="3" key="1">
    <citation type="journal article" date="2021" name="Proc. Natl. Acad. Sci. U.S.A.">
        <title>Three genomes in the algal genus Volvox reveal the fate of a haploid sex-determining region after a transition to homothallism.</title>
        <authorList>
            <person name="Yamamoto K."/>
            <person name="Hamaji T."/>
            <person name="Kawai-Toyooka H."/>
            <person name="Matsuzaki R."/>
            <person name="Takahashi F."/>
            <person name="Nishimura Y."/>
            <person name="Kawachi M."/>
            <person name="Noguchi H."/>
            <person name="Minakuchi Y."/>
            <person name="Umen J.G."/>
            <person name="Toyoda A."/>
            <person name="Nozaki H."/>
        </authorList>
    </citation>
    <scope>NUCLEOTIDE SEQUENCE</scope>
    <source>
        <strain evidence="4">NIES-3785</strain>
        <strain evidence="3">NIES-3786</strain>
    </source>
</reference>
<evidence type="ECO:0000313" key="5">
    <source>
        <dbReference type="Proteomes" id="UP000747110"/>
    </source>
</evidence>
<gene>
    <name evidence="3" type="ORF">Vretifemale_5968</name>
    <name evidence="4" type="ORF">Vretimale_5917</name>
</gene>
<dbReference type="Pfam" id="PF10367">
    <property type="entry name" value="zf-Vps39_C"/>
    <property type="match status" value="1"/>
</dbReference>
<dbReference type="PANTHER" id="PTHR12894:SF27">
    <property type="entry name" value="TRANSFORMING GROWTH FACTOR-BETA RECEPTOR-ASSOCIATED PROTEIN 1"/>
    <property type="match status" value="1"/>
</dbReference>
<feature type="compositionally biased region" description="Pro residues" evidence="1">
    <location>
        <begin position="1088"/>
        <end position="1103"/>
    </location>
</feature>
<feature type="compositionally biased region" description="Low complexity" evidence="1">
    <location>
        <begin position="849"/>
        <end position="862"/>
    </location>
</feature>
<dbReference type="GO" id="GO:0005737">
    <property type="term" value="C:cytoplasm"/>
    <property type="evidence" value="ECO:0007669"/>
    <property type="project" value="TreeGrafter"/>
</dbReference>
<feature type="compositionally biased region" description="Low complexity" evidence="1">
    <location>
        <begin position="1140"/>
        <end position="1172"/>
    </location>
</feature>
<feature type="region of interest" description="Disordered" evidence="1">
    <location>
        <begin position="1033"/>
        <end position="1060"/>
    </location>
</feature>
<dbReference type="Proteomes" id="UP000722791">
    <property type="component" value="Unassembled WGS sequence"/>
</dbReference>
<feature type="region of interest" description="Disordered" evidence="1">
    <location>
        <begin position="571"/>
        <end position="593"/>
    </location>
</feature>
<feature type="compositionally biased region" description="Low complexity" evidence="1">
    <location>
        <begin position="571"/>
        <end position="582"/>
    </location>
</feature>
<proteinExistence type="predicted"/>
<dbReference type="InterPro" id="IPR032914">
    <property type="entry name" value="Vam6/VPS39/TRAP1"/>
</dbReference>
<feature type="compositionally biased region" description="Basic residues" evidence="1">
    <location>
        <begin position="583"/>
        <end position="593"/>
    </location>
</feature>
<feature type="region of interest" description="Disordered" evidence="1">
    <location>
        <begin position="524"/>
        <end position="543"/>
    </location>
</feature>
<sequence length="1553" mass="160275">MQNEIFRTAFTFTPLLRHRTSDAARRITAVSLDTAAGRVFVGLASGHVEEHEILVKQAYVLDTAQPGSGAHATTRLVAEKRVSKQAVISLSCLPTAARLAILCEDGTASIAAYDTWSLSALQGVRSAVAMAADPGPAAAVAAARRPMDLFSCGNSGTTTVITTKGLRVGSTAPPTPPPRPVRLAIAVKSITTAAKVLIYSIAPSVGIAASEPPVHLLAQVPLQDPVQELTWIGPGLFVQHAMSYSLLQPGGRLTQIAEHGCSQPRMASAPWPGGPAAGGNGSDTAAVPAAAVGGTGAAPKVVAAAARGALLFQDSLILLTDGNGVAVVGSEPIPVSEPPLAVCSSAGFLVMVSDAEGVLIYDTACARLVQRIFWAHDDPWVAAAKRIPLAEDAAGSGGVVVATASVVMLLQPVAPDVQARELLKRKRFDAAVALIRSCRRAGEAWADTALAQAGLLMLQELRCEDALAALEEVGPAEFQPAQLLSLFPRICRRWLPALPHKSYWGLHGSLQSLDRICDDFLELRNSTSSSPRPSTSPPASLRSGIGAMGVTAAAPAAAAARLLMMPSASSEASLHGHQSINHNQHHHHTQHNHRNHLLPHHQHHHHHQHPRGGIALAGIGDGVLSPVASMAGGGGGEVAALAADAKRHIISYLMRTRGRPEVVGLEGIDTLLVHLLVDIRETATLEVFLDTRTGGEPNVDGTASGSIGGGGSGEVDIDRLSRATSVPLVASAGEAATVNNAGRVGDGRGGSGVSIPCSLMALVAAGLPACVSPRDAALVAALEGAGRWHALAILRAVRGQVPQALELWQRLALGEVAESPSASGAVSAMAATVAPPTAASHVEDPSAVGSSPRSRRTSASGTASGGDGTGGVTHPHGTVWATATAAVAAAAAATLMARPTRTPPLLCLSKLPWLLQAAPDLALHVLRSRPLPVADVMSLLQGRYDGVRWQYLHHLVYGGGITTSSPVASTLALPAESDNSAVAEKGLSEPAGTVGAEVMATSAAVAWQLDPALHTELALELIDCIGLLHTRSRQQHHREGQPDPPGSQLLPEEQDAGLPTVPAAIPSSALAYASTASTEAVALDEPPAELPPALPPLPLPPPHAARHTHTGHDGAAAAVAVCTCSSPPMFGGPVGRRLSPVPHMPHVPTHPQQQSHPPLHLQQSQHHQQQQQRGFDRLRVVSHAQSHTHPILSPAPSRPSPGPVGADRSGGEGAALVPYGNGGVHYAPAGPGVSGAAAAAAAAAATAASSVYTSELPWLGTLGVLPAAAVTRQFVLAVNAARVAAGRDPAPEPQVEVDAAACAGVGGMGDSLSLLRALSHHGDGAGIGTLAGLRAVLQYHLYCSTLYDATIVLQAIVSGGSSGGGGGQAIPPLLREQVQLHSRLADHPAALAVLALQLRDVDSAICYCRARCGQEGWLALLDLLLRPGAGREPDYSAACRVLAAEGAALAPLQVLEALSDDMPLHMARETLSRMVGSVLHRKRQGQVLRALHRAQNLALRGELAQLQANRVLVVEETLCRGCQRALATQVFYRYPSGVVLCARCVRPDVETSR</sequence>
<feature type="domain" description="Vacuolar sorting protein 39/Transforming growth factor beta receptor-associated zinc finger" evidence="2">
    <location>
        <begin position="1509"/>
        <end position="1546"/>
    </location>
</feature>
<organism evidence="3 5">
    <name type="scientific">Volvox reticuliferus</name>
    <dbReference type="NCBI Taxonomy" id="1737510"/>
    <lineage>
        <taxon>Eukaryota</taxon>
        <taxon>Viridiplantae</taxon>
        <taxon>Chlorophyta</taxon>
        <taxon>core chlorophytes</taxon>
        <taxon>Chlorophyceae</taxon>
        <taxon>CS clade</taxon>
        <taxon>Chlamydomonadales</taxon>
        <taxon>Volvocaceae</taxon>
        <taxon>Volvox</taxon>
    </lineage>
</organism>
<evidence type="ECO:0000259" key="2">
    <source>
        <dbReference type="Pfam" id="PF10367"/>
    </source>
</evidence>
<feature type="compositionally biased region" description="Low complexity" evidence="1">
    <location>
        <begin position="526"/>
        <end position="543"/>
    </location>
</feature>
<keyword evidence="5" id="KW-1185">Reference proteome</keyword>
<comment type="caution">
    <text evidence="3">The sequence shown here is derived from an EMBL/GenBank/DDBJ whole genome shotgun (WGS) entry which is preliminary data.</text>
</comment>
<feature type="region of interest" description="Disordered" evidence="1">
    <location>
        <begin position="1086"/>
        <end position="1112"/>
    </location>
</feature>
<dbReference type="GO" id="GO:0034058">
    <property type="term" value="P:endosomal vesicle fusion"/>
    <property type="evidence" value="ECO:0007669"/>
    <property type="project" value="TreeGrafter"/>
</dbReference>
<dbReference type="GO" id="GO:0016020">
    <property type="term" value="C:membrane"/>
    <property type="evidence" value="ECO:0007669"/>
    <property type="project" value="TreeGrafter"/>
</dbReference>
<dbReference type="Proteomes" id="UP000747110">
    <property type="component" value="Unassembled WGS sequence"/>
</dbReference>
<evidence type="ECO:0000313" key="4">
    <source>
        <dbReference type="EMBL" id="GIM01062.1"/>
    </source>
</evidence>
<protein>
    <recommendedName>
        <fullName evidence="2">Vacuolar sorting protein 39/Transforming growth factor beta receptor-associated zinc finger domain-containing protein</fullName>
    </recommendedName>
</protein>
<dbReference type="GO" id="GO:0006914">
    <property type="term" value="P:autophagy"/>
    <property type="evidence" value="ECO:0007669"/>
    <property type="project" value="TreeGrafter"/>
</dbReference>
<dbReference type="PANTHER" id="PTHR12894">
    <property type="entry name" value="CNH DOMAIN CONTAINING"/>
    <property type="match status" value="1"/>
</dbReference>